<sequence>MLTIALLRFAEAGEAAAGEVKEPSNPVIPDVSEVVWAAICFFLLLLLVYTVFMPSLRRLIAERDAKIRGDRDSADRTRDELGVARRDYDAALADARLEANRLMEGARAEVEAHRLQLQAAADRDMAVLRQATQQEITSARAAALGRVRGDVVDLAVGAASAVMQRPIDRSGAVAIVDRALSN</sequence>
<keyword evidence="9 14" id="KW-1133">Transmembrane helix</keyword>
<dbReference type="NCBIfam" id="TIGR01144">
    <property type="entry name" value="ATP_synt_b"/>
    <property type="match status" value="1"/>
</dbReference>
<dbReference type="InterPro" id="IPR002146">
    <property type="entry name" value="ATP_synth_b/b'su_bac/chlpt"/>
</dbReference>
<dbReference type="HAMAP" id="MF_01398">
    <property type="entry name" value="ATP_synth_b_bprime"/>
    <property type="match status" value="1"/>
</dbReference>
<dbReference type="GO" id="GO:0012505">
    <property type="term" value="C:endomembrane system"/>
    <property type="evidence" value="ECO:0007669"/>
    <property type="project" value="UniProtKB-SubCell"/>
</dbReference>
<dbReference type="GO" id="GO:0045259">
    <property type="term" value="C:proton-transporting ATP synthase complex"/>
    <property type="evidence" value="ECO:0007669"/>
    <property type="project" value="UniProtKB-KW"/>
</dbReference>
<dbReference type="AlphaFoldDB" id="A0A6J7AUC4"/>
<dbReference type="InterPro" id="IPR050059">
    <property type="entry name" value="ATP_synthase_B_chain"/>
</dbReference>
<dbReference type="PANTHER" id="PTHR33445">
    <property type="entry name" value="ATP SYNTHASE SUBUNIT B', CHLOROPLASTIC"/>
    <property type="match status" value="1"/>
</dbReference>
<keyword evidence="7 14" id="KW-0812">Transmembrane</keyword>
<dbReference type="GO" id="GO:0046961">
    <property type="term" value="F:proton-transporting ATPase activity, rotational mechanism"/>
    <property type="evidence" value="ECO:0007669"/>
    <property type="project" value="TreeGrafter"/>
</dbReference>
<proteinExistence type="inferred from homology"/>
<evidence type="ECO:0000256" key="3">
    <source>
        <dbReference type="ARBA" id="ARBA00005513"/>
    </source>
</evidence>
<comment type="function">
    <text evidence="13">F(1)F(0) ATP synthase produces ATP from ADP in the presence of a proton or sodium gradient. F-type ATPases consist of two structural domains, F(1) containing the extramembraneous catalytic core and F(0) containing the membrane proton channel, linked together by a central stalk and a peripheral stalk. During catalysis, ATP synthesis in the catalytic domain of F(1) is coupled via a rotary mechanism of the central stalk subunits to proton translocation.</text>
</comment>
<protein>
    <submittedName>
        <fullName evidence="16">Unannotated protein</fullName>
    </submittedName>
</protein>
<dbReference type="EMBL" id="CAEZYR010000010">
    <property type="protein sequence ID" value="CAB4730767.1"/>
    <property type="molecule type" value="Genomic_DNA"/>
</dbReference>
<dbReference type="GO" id="GO:0015986">
    <property type="term" value="P:proton motive force-driven ATP synthesis"/>
    <property type="evidence" value="ECO:0007669"/>
    <property type="project" value="InterPro"/>
</dbReference>
<evidence type="ECO:0000256" key="14">
    <source>
        <dbReference type="SAM" id="Phobius"/>
    </source>
</evidence>
<evidence type="ECO:0000256" key="13">
    <source>
        <dbReference type="ARBA" id="ARBA00025198"/>
    </source>
</evidence>
<feature type="transmembrane region" description="Helical" evidence="14">
    <location>
        <begin position="33"/>
        <end position="52"/>
    </location>
</feature>
<evidence type="ECO:0000256" key="5">
    <source>
        <dbReference type="ARBA" id="ARBA00022475"/>
    </source>
</evidence>
<dbReference type="Pfam" id="PF00430">
    <property type="entry name" value="ATP-synt_B"/>
    <property type="match status" value="1"/>
</dbReference>
<keyword evidence="4" id="KW-0813">Transport</keyword>
<evidence type="ECO:0000256" key="7">
    <source>
        <dbReference type="ARBA" id="ARBA00022692"/>
    </source>
</evidence>
<evidence type="ECO:0000256" key="12">
    <source>
        <dbReference type="ARBA" id="ARBA00023310"/>
    </source>
</evidence>
<dbReference type="EMBL" id="CAFBOS010000163">
    <property type="protein sequence ID" value="CAB5011366.1"/>
    <property type="molecule type" value="Genomic_DNA"/>
</dbReference>
<evidence type="ECO:0000256" key="2">
    <source>
        <dbReference type="ARBA" id="ARBA00004308"/>
    </source>
</evidence>
<evidence type="ECO:0000313" key="17">
    <source>
        <dbReference type="EMBL" id="CAB5011366.1"/>
    </source>
</evidence>
<keyword evidence="5" id="KW-1003">Cell membrane</keyword>
<dbReference type="CDD" id="cd06503">
    <property type="entry name" value="ATP-synt_Fo_b"/>
    <property type="match status" value="1"/>
</dbReference>
<comment type="subcellular location">
    <subcellularLocation>
        <location evidence="2">Endomembrane system</location>
    </subcellularLocation>
    <subcellularLocation>
        <location evidence="1">Membrane</location>
        <topology evidence="1">Single-pass membrane protein</topology>
    </subcellularLocation>
</comment>
<reference evidence="16" key="1">
    <citation type="submission" date="2020-05" db="EMBL/GenBank/DDBJ databases">
        <authorList>
            <person name="Chiriac C."/>
            <person name="Salcher M."/>
            <person name="Ghai R."/>
            <person name="Kavagutti S V."/>
        </authorList>
    </citation>
    <scope>NUCLEOTIDE SEQUENCE</scope>
</reference>
<comment type="similarity">
    <text evidence="3">Belongs to the ATPase B chain family.</text>
</comment>
<evidence type="ECO:0000256" key="6">
    <source>
        <dbReference type="ARBA" id="ARBA00022547"/>
    </source>
</evidence>
<dbReference type="EMBL" id="CAFABA010000196">
    <property type="protein sequence ID" value="CAB4836574.1"/>
    <property type="molecule type" value="Genomic_DNA"/>
</dbReference>
<organism evidence="16">
    <name type="scientific">freshwater metagenome</name>
    <dbReference type="NCBI Taxonomy" id="449393"/>
    <lineage>
        <taxon>unclassified sequences</taxon>
        <taxon>metagenomes</taxon>
        <taxon>ecological metagenomes</taxon>
    </lineage>
</organism>
<evidence type="ECO:0000256" key="8">
    <source>
        <dbReference type="ARBA" id="ARBA00022781"/>
    </source>
</evidence>
<gene>
    <name evidence="15" type="ORF">UFOPK2754_00463</name>
    <name evidence="16" type="ORF">UFOPK3139_03018</name>
    <name evidence="17" type="ORF">UFOPK3967_02251</name>
</gene>
<evidence type="ECO:0000313" key="16">
    <source>
        <dbReference type="EMBL" id="CAB4836574.1"/>
    </source>
</evidence>
<dbReference type="InterPro" id="IPR005864">
    <property type="entry name" value="ATP_synth_F0_bsu_bac"/>
</dbReference>
<name>A0A6J7AUC4_9ZZZZ</name>
<evidence type="ECO:0000256" key="9">
    <source>
        <dbReference type="ARBA" id="ARBA00022989"/>
    </source>
</evidence>
<keyword evidence="10" id="KW-0406">Ion transport</keyword>
<keyword evidence="6" id="KW-0138">CF(0)</keyword>
<keyword evidence="8" id="KW-0375">Hydrogen ion transport</keyword>
<evidence type="ECO:0000256" key="11">
    <source>
        <dbReference type="ARBA" id="ARBA00023136"/>
    </source>
</evidence>
<evidence type="ECO:0000313" key="15">
    <source>
        <dbReference type="EMBL" id="CAB4730767.1"/>
    </source>
</evidence>
<evidence type="ECO:0000256" key="4">
    <source>
        <dbReference type="ARBA" id="ARBA00022448"/>
    </source>
</evidence>
<evidence type="ECO:0000256" key="1">
    <source>
        <dbReference type="ARBA" id="ARBA00004167"/>
    </source>
</evidence>
<dbReference type="PANTHER" id="PTHR33445:SF1">
    <property type="entry name" value="ATP SYNTHASE SUBUNIT B"/>
    <property type="match status" value="1"/>
</dbReference>
<keyword evidence="12" id="KW-0066">ATP synthesis</keyword>
<keyword evidence="11 14" id="KW-0472">Membrane</keyword>
<evidence type="ECO:0000256" key="10">
    <source>
        <dbReference type="ARBA" id="ARBA00023065"/>
    </source>
</evidence>
<accession>A0A6J7AUC4</accession>